<accession>A0A1E4TA26</accession>
<proteinExistence type="inferred from homology"/>
<dbReference type="GO" id="GO:0003676">
    <property type="term" value="F:nucleic acid binding"/>
    <property type="evidence" value="ECO:0007669"/>
    <property type="project" value="InterPro"/>
</dbReference>
<organism evidence="5 6">
    <name type="scientific">Tortispora caseinolytica NRRL Y-17796</name>
    <dbReference type="NCBI Taxonomy" id="767744"/>
    <lineage>
        <taxon>Eukaryota</taxon>
        <taxon>Fungi</taxon>
        <taxon>Dikarya</taxon>
        <taxon>Ascomycota</taxon>
        <taxon>Saccharomycotina</taxon>
        <taxon>Trigonopsidomycetes</taxon>
        <taxon>Trigonopsidales</taxon>
        <taxon>Trigonopsidaceae</taxon>
        <taxon>Tortispora</taxon>
    </lineage>
</organism>
<dbReference type="InterPro" id="IPR006676">
    <property type="entry name" value="tRNA_splic"/>
</dbReference>
<dbReference type="SUPFAM" id="SSF53032">
    <property type="entry name" value="tRNA-intron endonuclease catalytic domain-like"/>
    <property type="match status" value="1"/>
</dbReference>
<dbReference type="OrthoDB" id="10249562at2759"/>
<feature type="non-terminal residue" evidence="5">
    <location>
        <position position="148"/>
    </location>
</feature>
<dbReference type="GO" id="GO:0000379">
    <property type="term" value="P:tRNA-type intron splice site recognition and cleavage"/>
    <property type="evidence" value="ECO:0007669"/>
    <property type="project" value="TreeGrafter"/>
</dbReference>
<dbReference type="InterPro" id="IPR011856">
    <property type="entry name" value="tRNA_endonuc-like_dom_sf"/>
</dbReference>
<dbReference type="Pfam" id="PF01974">
    <property type="entry name" value="tRNA_int_endo"/>
    <property type="match status" value="1"/>
</dbReference>
<dbReference type="InterPro" id="IPR006677">
    <property type="entry name" value="tRNA_intron_Endonuc_cat-like"/>
</dbReference>
<comment type="similarity">
    <text evidence="1">Belongs to the tRNA-intron endonuclease family.</text>
</comment>
<dbReference type="EC" id="4.6.1.16" evidence="2"/>
<evidence type="ECO:0000256" key="2">
    <source>
        <dbReference type="ARBA" id="ARBA00012573"/>
    </source>
</evidence>
<dbReference type="GO" id="GO:0000214">
    <property type="term" value="C:tRNA-intron endonuclease complex"/>
    <property type="evidence" value="ECO:0007669"/>
    <property type="project" value="TreeGrafter"/>
</dbReference>
<evidence type="ECO:0000256" key="1">
    <source>
        <dbReference type="ARBA" id="ARBA00008078"/>
    </source>
</evidence>
<dbReference type="GO" id="GO:0005737">
    <property type="term" value="C:cytoplasm"/>
    <property type="evidence" value="ECO:0007669"/>
    <property type="project" value="TreeGrafter"/>
</dbReference>
<evidence type="ECO:0000313" key="5">
    <source>
        <dbReference type="EMBL" id="ODV88635.1"/>
    </source>
</evidence>
<dbReference type="GO" id="GO:0000213">
    <property type="term" value="F:tRNA-intron lyase activity"/>
    <property type="evidence" value="ECO:0007669"/>
    <property type="project" value="UniProtKB-EC"/>
</dbReference>
<dbReference type="InterPro" id="IPR036167">
    <property type="entry name" value="tRNA_intron_Endo_cat-like_sf"/>
</dbReference>
<dbReference type="CDD" id="cd22363">
    <property type="entry name" value="tRNA-intron_lyase_C"/>
    <property type="match status" value="1"/>
</dbReference>
<dbReference type="Proteomes" id="UP000095023">
    <property type="component" value="Unassembled WGS sequence"/>
</dbReference>
<dbReference type="NCBIfam" id="TIGR00324">
    <property type="entry name" value="endA"/>
    <property type="match status" value="1"/>
</dbReference>
<protein>
    <recommendedName>
        <fullName evidence="2">tRNA-intron lyase</fullName>
        <ecNumber evidence="2">4.6.1.16</ecNumber>
    </recommendedName>
</protein>
<evidence type="ECO:0000259" key="4">
    <source>
        <dbReference type="Pfam" id="PF01974"/>
    </source>
</evidence>
<reference evidence="6" key="1">
    <citation type="submission" date="2016-02" db="EMBL/GenBank/DDBJ databases">
        <title>Comparative genomics of biotechnologically important yeasts.</title>
        <authorList>
            <consortium name="DOE Joint Genome Institute"/>
            <person name="Riley R."/>
            <person name="Haridas S."/>
            <person name="Wolfe K.H."/>
            <person name="Lopes M.R."/>
            <person name="Hittinger C.T."/>
            <person name="Goker M."/>
            <person name="Salamov A."/>
            <person name="Wisecaver J."/>
            <person name="Long T.M."/>
            <person name="Aerts A.L."/>
            <person name="Barry K."/>
            <person name="Choi C."/>
            <person name="Clum A."/>
            <person name="Coughlan A.Y."/>
            <person name="Deshpande S."/>
            <person name="Douglass A.P."/>
            <person name="Hanson S.J."/>
            <person name="Klenk H.-P."/>
            <person name="Labutti K."/>
            <person name="Lapidus A."/>
            <person name="Lindquist E."/>
            <person name="Lipzen A."/>
            <person name="Meier-Kolthoff J.P."/>
            <person name="Ohm R.A."/>
            <person name="Otillar R.P."/>
            <person name="Pangilinan J."/>
            <person name="Peng Y."/>
            <person name="Rokas A."/>
            <person name="Rosa C.A."/>
            <person name="Scheuner C."/>
            <person name="Sibirny A.A."/>
            <person name="Slot J.C."/>
            <person name="Stielow J.B."/>
            <person name="Sun H."/>
            <person name="Kurtzman C.P."/>
            <person name="Blackwell M."/>
            <person name="Jeffries T.W."/>
            <person name="Grigoriev I.V."/>
        </authorList>
    </citation>
    <scope>NUCLEOTIDE SEQUENCE [LARGE SCALE GENOMIC DNA]</scope>
    <source>
        <strain evidence="6">NRRL Y-17796</strain>
    </source>
</reference>
<feature type="non-terminal residue" evidence="5">
    <location>
        <position position="1"/>
    </location>
</feature>
<dbReference type="Gene3D" id="3.40.1350.10">
    <property type="match status" value="1"/>
</dbReference>
<keyword evidence="6" id="KW-1185">Reference proteome</keyword>
<gene>
    <name evidence="5" type="ORF">CANCADRAFT_19218</name>
</gene>
<dbReference type="PANTHER" id="PTHR21227">
    <property type="entry name" value="TRNA-SPLICING ENDONUCLEASE SUBUNIT SEN2"/>
    <property type="match status" value="1"/>
</dbReference>
<dbReference type="AlphaFoldDB" id="A0A1E4TA26"/>
<feature type="domain" description="tRNA intron endonuclease catalytic" evidence="4">
    <location>
        <begin position="42"/>
        <end position="115"/>
    </location>
</feature>
<evidence type="ECO:0000256" key="3">
    <source>
        <dbReference type="ARBA" id="ARBA00034031"/>
    </source>
</evidence>
<evidence type="ECO:0000313" key="6">
    <source>
        <dbReference type="Proteomes" id="UP000095023"/>
    </source>
</evidence>
<comment type="catalytic activity">
    <reaction evidence="3">
        <text>pretRNA = a 3'-half-tRNA molecule with a 5'-OH end + a 5'-half-tRNA molecule with a 2',3'-cyclic phosphate end + an intron with a 2',3'-cyclic phosphate and a 5'-hydroxyl terminus.</text>
        <dbReference type="EC" id="4.6.1.16"/>
    </reaction>
</comment>
<dbReference type="EMBL" id="KV453843">
    <property type="protein sequence ID" value="ODV88635.1"/>
    <property type="molecule type" value="Genomic_DNA"/>
</dbReference>
<dbReference type="PANTHER" id="PTHR21227:SF0">
    <property type="entry name" value="TRNA-SPLICING ENDONUCLEASE SUBUNIT SEN2"/>
    <property type="match status" value="1"/>
</dbReference>
<sequence length="148" mass="16852">PDEVLFLSYGVGCVNPLLAGRPATLDDVLTTFDMQLGSEMLCKYVAYHHFRSLGWCARDGVKFGADYVLYRKGPPHSHAEFAVIVQPTLNWRSLSARNRVITNVRKTLILAHIEQPPTLKPYTDLSLLLEQFSIRLQTVQRWSPARNR</sequence>
<name>A0A1E4TA26_9ASCO</name>